<evidence type="ECO:0000313" key="2">
    <source>
        <dbReference type="EMBL" id="DAD46042.1"/>
    </source>
</evidence>
<proteinExistence type="predicted"/>
<accession>A0A822ZLG8</accession>
<gene>
    <name evidence="2" type="ORF">HUJ06_004272</name>
</gene>
<reference evidence="2 3" key="1">
    <citation type="journal article" date="2020" name="Mol. Biol. Evol.">
        <title>Distinct Expression and Methylation Patterns for Genes with Different Fates following a Single Whole-Genome Duplication in Flowering Plants.</title>
        <authorList>
            <person name="Shi T."/>
            <person name="Rahmani R.S."/>
            <person name="Gugger P.F."/>
            <person name="Wang M."/>
            <person name="Li H."/>
            <person name="Zhang Y."/>
            <person name="Li Z."/>
            <person name="Wang Q."/>
            <person name="Van de Peer Y."/>
            <person name="Marchal K."/>
            <person name="Chen J."/>
        </authorList>
    </citation>
    <scope>NUCLEOTIDE SEQUENCE [LARGE SCALE GENOMIC DNA]</scope>
    <source>
        <tissue evidence="2">Leaf</tissue>
    </source>
</reference>
<evidence type="ECO:0000256" key="1">
    <source>
        <dbReference type="SAM" id="MobiDB-lite"/>
    </source>
</evidence>
<protein>
    <submittedName>
        <fullName evidence="2">Uncharacterized protein</fullName>
    </submittedName>
</protein>
<evidence type="ECO:0000313" key="3">
    <source>
        <dbReference type="Proteomes" id="UP000607653"/>
    </source>
</evidence>
<dbReference type="AlphaFoldDB" id="A0A822ZLG8"/>
<organism evidence="2 3">
    <name type="scientific">Nelumbo nucifera</name>
    <name type="common">Sacred lotus</name>
    <dbReference type="NCBI Taxonomy" id="4432"/>
    <lineage>
        <taxon>Eukaryota</taxon>
        <taxon>Viridiplantae</taxon>
        <taxon>Streptophyta</taxon>
        <taxon>Embryophyta</taxon>
        <taxon>Tracheophyta</taxon>
        <taxon>Spermatophyta</taxon>
        <taxon>Magnoliopsida</taxon>
        <taxon>Proteales</taxon>
        <taxon>Nelumbonaceae</taxon>
        <taxon>Nelumbo</taxon>
    </lineage>
</organism>
<dbReference type="EMBL" id="DUZY01000007">
    <property type="protein sequence ID" value="DAD46042.1"/>
    <property type="molecule type" value="Genomic_DNA"/>
</dbReference>
<keyword evidence="3" id="KW-1185">Reference proteome</keyword>
<name>A0A822ZLG8_NELNU</name>
<dbReference type="Proteomes" id="UP000607653">
    <property type="component" value="Unassembled WGS sequence"/>
</dbReference>
<sequence>MVSEAEPTSERTQGGPQVAGDRWPSYCVAGCSVDKEHYDGKSLCLSHPMFLQHVCNTYPSQPLFLLSHFFFFRPIL</sequence>
<comment type="caution">
    <text evidence="2">The sequence shown here is derived from an EMBL/GenBank/DDBJ whole genome shotgun (WGS) entry which is preliminary data.</text>
</comment>
<feature type="region of interest" description="Disordered" evidence="1">
    <location>
        <begin position="1"/>
        <end position="21"/>
    </location>
</feature>